<comment type="caution">
    <text evidence="2">The sequence shown here is derived from an EMBL/GenBank/DDBJ whole genome shotgun (WGS) entry which is preliminary data.</text>
</comment>
<protein>
    <recommendedName>
        <fullName evidence="1">Carrier domain-containing protein</fullName>
    </recommendedName>
</protein>
<feature type="domain" description="Carrier" evidence="1">
    <location>
        <begin position="120"/>
        <end position="157"/>
    </location>
</feature>
<keyword evidence="3" id="KW-1185">Reference proteome</keyword>
<gene>
    <name evidence="2" type="ORF">BDW59DRAFT_157260</name>
</gene>
<proteinExistence type="predicted"/>
<dbReference type="EMBL" id="JBFXLS010000006">
    <property type="protein sequence ID" value="KAL2832431.1"/>
    <property type="molecule type" value="Genomic_DNA"/>
</dbReference>
<dbReference type="InterPro" id="IPR036736">
    <property type="entry name" value="ACP-like_sf"/>
</dbReference>
<dbReference type="Pfam" id="PF00550">
    <property type="entry name" value="PP-binding"/>
    <property type="match status" value="1"/>
</dbReference>
<evidence type="ECO:0000313" key="2">
    <source>
        <dbReference type="EMBL" id="KAL2832431.1"/>
    </source>
</evidence>
<dbReference type="SUPFAM" id="SSF47336">
    <property type="entry name" value="ACP-like"/>
    <property type="match status" value="1"/>
</dbReference>
<evidence type="ECO:0000313" key="3">
    <source>
        <dbReference type="Proteomes" id="UP001610335"/>
    </source>
</evidence>
<reference evidence="2 3" key="1">
    <citation type="submission" date="2024-07" db="EMBL/GenBank/DDBJ databases">
        <title>Section-level genome sequencing and comparative genomics of Aspergillus sections Usti and Cavernicolus.</title>
        <authorList>
            <consortium name="Lawrence Berkeley National Laboratory"/>
            <person name="Nybo J.L."/>
            <person name="Vesth T.C."/>
            <person name="Theobald S."/>
            <person name="Frisvad J.C."/>
            <person name="Larsen T.O."/>
            <person name="Kjaerboelling I."/>
            <person name="Rothschild-Mancinelli K."/>
            <person name="Lyhne E.K."/>
            <person name="Kogle M.E."/>
            <person name="Barry K."/>
            <person name="Clum A."/>
            <person name="Na H."/>
            <person name="Ledsgaard L."/>
            <person name="Lin J."/>
            <person name="Lipzen A."/>
            <person name="Kuo A."/>
            <person name="Riley R."/>
            <person name="Mondo S."/>
            <person name="LaButti K."/>
            <person name="Haridas S."/>
            <person name="Pangalinan J."/>
            <person name="Salamov A.A."/>
            <person name="Simmons B.A."/>
            <person name="Magnuson J.K."/>
            <person name="Chen J."/>
            <person name="Drula E."/>
            <person name="Henrissat B."/>
            <person name="Wiebenga A."/>
            <person name="Lubbers R.J."/>
            <person name="Gomes A.C."/>
            <person name="Makela M.R."/>
            <person name="Stajich J."/>
            <person name="Grigoriev I.V."/>
            <person name="Mortensen U.H."/>
            <person name="De vries R.P."/>
            <person name="Baker S.E."/>
            <person name="Andersen M.R."/>
        </authorList>
    </citation>
    <scope>NUCLEOTIDE SEQUENCE [LARGE SCALE GENOMIC DNA]</scope>
    <source>
        <strain evidence="2 3">CBS 600.67</strain>
    </source>
</reference>
<dbReference type="Proteomes" id="UP001610335">
    <property type="component" value="Unassembled WGS sequence"/>
</dbReference>
<organism evidence="2 3">
    <name type="scientific">Aspergillus cavernicola</name>
    <dbReference type="NCBI Taxonomy" id="176166"/>
    <lineage>
        <taxon>Eukaryota</taxon>
        <taxon>Fungi</taxon>
        <taxon>Dikarya</taxon>
        <taxon>Ascomycota</taxon>
        <taxon>Pezizomycotina</taxon>
        <taxon>Eurotiomycetes</taxon>
        <taxon>Eurotiomycetidae</taxon>
        <taxon>Eurotiales</taxon>
        <taxon>Aspergillaceae</taxon>
        <taxon>Aspergillus</taxon>
        <taxon>Aspergillus subgen. Nidulantes</taxon>
    </lineage>
</organism>
<dbReference type="Gene3D" id="1.10.1200.10">
    <property type="entry name" value="ACP-like"/>
    <property type="match status" value="1"/>
</dbReference>
<dbReference type="InterPro" id="IPR009081">
    <property type="entry name" value="PP-bd_ACP"/>
</dbReference>
<sequence length="170" mass="18486">MEVGSVNPSYLVDASGTNDLCSSIIGLGNSKAAAAADTVTQSMWDRDARFGIYYYGLETHGEAKLVTYNDRVKALLAHVEADPSFLNEPEFEGSSFSKLPTEYMPSAADMDDEQIAITTIDSLMAIEINSATRRSLGIDVSLTEINRSQTVRGLAQLAVSHLKVKYQEGR</sequence>
<name>A0ABR4IXD5_9EURO</name>
<accession>A0ABR4IXD5</accession>
<evidence type="ECO:0000259" key="1">
    <source>
        <dbReference type="Pfam" id="PF00550"/>
    </source>
</evidence>